<evidence type="ECO:0000256" key="1">
    <source>
        <dbReference type="SAM" id="MobiDB-lite"/>
    </source>
</evidence>
<protein>
    <submittedName>
        <fullName evidence="2">Uncharacterized protein</fullName>
    </submittedName>
</protein>
<gene>
    <name evidence="2" type="ORF">TSOC_015493</name>
</gene>
<accession>A0A2J7WF83</accession>
<dbReference type="OrthoDB" id="539995at2759"/>
<feature type="region of interest" description="Disordered" evidence="1">
    <location>
        <begin position="97"/>
        <end position="119"/>
    </location>
</feature>
<dbReference type="PANTHER" id="PTHR12498:SF0">
    <property type="entry name" value="PROTEIN N-TERMINAL ASPARAGINE AMIDOHYDROLASE"/>
    <property type="match status" value="1"/>
</dbReference>
<name>A0A2J7WF83_9CHLO</name>
<dbReference type="Pfam" id="PF14736">
    <property type="entry name" value="N_Asn_amidohyd"/>
    <property type="match status" value="1"/>
</dbReference>
<feature type="non-terminal residue" evidence="2">
    <location>
        <position position="183"/>
    </location>
</feature>
<dbReference type="EMBL" id="PGGS01005765">
    <property type="protein sequence ID" value="PNG62042.1"/>
    <property type="molecule type" value="Genomic_DNA"/>
</dbReference>
<dbReference type="GO" id="GO:0006511">
    <property type="term" value="P:ubiquitin-dependent protein catabolic process"/>
    <property type="evidence" value="ECO:0007669"/>
    <property type="project" value="TreeGrafter"/>
</dbReference>
<dbReference type="GO" id="GO:0008418">
    <property type="term" value="F:protein-N-terminal asparagine amidohydrolase activity"/>
    <property type="evidence" value="ECO:0007669"/>
    <property type="project" value="InterPro"/>
</dbReference>
<evidence type="ECO:0000313" key="2">
    <source>
        <dbReference type="EMBL" id="PNG62042.1"/>
    </source>
</evidence>
<dbReference type="Proteomes" id="UP000236333">
    <property type="component" value="Unassembled WGS sequence"/>
</dbReference>
<comment type="caution">
    <text evidence="2">The sequence shown here is derived from an EMBL/GenBank/DDBJ whole genome shotgun (WGS) entry which is preliminary data.</text>
</comment>
<sequence>MRAPELYLVGSFVEATGESAATLGTLLRRLHAAPLPLRLRLACVGPANTDGATGGPRALSLAVRCSDGDAAPGPFADRGPELARRFAHDVLAGFVRPAEDDGEGEWEEGGEGEGAGGRGSVLRWLVDTPTSRLRVPGLVVRRQRPAELQACQARLALPDGALLRCSSTSPDYEPPRFVGDMRV</sequence>
<dbReference type="InterPro" id="IPR026750">
    <property type="entry name" value="NTAN1"/>
</dbReference>
<organism evidence="2 3">
    <name type="scientific">Tetrabaena socialis</name>
    <dbReference type="NCBI Taxonomy" id="47790"/>
    <lineage>
        <taxon>Eukaryota</taxon>
        <taxon>Viridiplantae</taxon>
        <taxon>Chlorophyta</taxon>
        <taxon>core chlorophytes</taxon>
        <taxon>Chlorophyceae</taxon>
        <taxon>CS clade</taxon>
        <taxon>Chlamydomonadales</taxon>
        <taxon>Tetrabaenaceae</taxon>
        <taxon>Tetrabaena</taxon>
    </lineage>
</organism>
<dbReference type="AlphaFoldDB" id="A0A2J7WF83"/>
<reference evidence="2 3" key="1">
    <citation type="journal article" date="2017" name="Mol. Biol. Evol.">
        <title>The 4-celled Tetrabaena socialis nuclear genome reveals the essential components for genetic control of cell number at the origin of multicellularity in the volvocine lineage.</title>
        <authorList>
            <person name="Featherston J."/>
            <person name="Arakaki Y."/>
            <person name="Hanschen E.R."/>
            <person name="Ferris P.J."/>
            <person name="Michod R.E."/>
            <person name="Olson B.J.S.C."/>
            <person name="Nozaki H."/>
            <person name="Durand P.M."/>
        </authorList>
    </citation>
    <scope>NUCLEOTIDE SEQUENCE [LARGE SCALE GENOMIC DNA]</scope>
    <source>
        <strain evidence="2 3">NIES-571</strain>
    </source>
</reference>
<dbReference type="GO" id="GO:0005634">
    <property type="term" value="C:nucleus"/>
    <property type="evidence" value="ECO:0007669"/>
    <property type="project" value="TreeGrafter"/>
</dbReference>
<proteinExistence type="predicted"/>
<dbReference type="PANTHER" id="PTHR12498">
    <property type="entry name" value="N-TERMINAL ASPARAGINE AMIDOHYDROLASE"/>
    <property type="match status" value="1"/>
</dbReference>
<feature type="compositionally biased region" description="Acidic residues" evidence="1">
    <location>
        <begin position="100"/>
        <end position="111"/>
    </location>
</feature>
<keyword evidence="3" id="KW-1185">Reference proteome</keyword>
<evidence type="ECO:0000313" key="3">
    <source>
        <dbReference type="Proteomes" id="UP000236333"/>
    </source>
</evidence>